<dbReference type="SUPFAM" id="SSF57756">
    <property type="entry name" value="Retrovirus zinc finger-like domains"/>
    <property type="match status" value="1"/>
</dbReference>
<proteinExistence type="predicted"/>
<feature type="domain" description="CCHC-type" evidence="3">
    <location>
        <begin position="199"/>
        <end position="213"/>
    </location>
</feature>
<feature type="compositionally biased region" description="Basic and acidic residues" evidence="2">
    <location>
        <begin position="235"/>
        <end position="272"/>
    </location>
</feature>
<evidence type="ECO:0000313" key="5">
    <source>
        <dbReference type="Proteomes" id="UP001633002"/>
    </source>
</evidence>
<feature type="compositionally biased region" description="Basic and acidic residues" evidence="2">
    <location>
        <begin position="217"/>
        <end position="227"/>
    </location>
</feature>
<keyword evidence="5" id="KW-1185">Reference proteome</keyword>
<evidence type="ECO:0000313" key="4">
    <source>
        <dbReference type="EMBL" id="KAL3681013.1"/>
    </source>
</evidence>
<comment type="caution">
    <text evidence="4">The sequence shown here is derived from an EMBL/GenBank/DDBJ whole genome shotgun (WGS) entry which is preliminary data.</text>
</comment>
<dbReference type="GO" id="GO:0008270">
    <property type="term" value="F:zinc ion binding"/>
    <property type="evidence" value="ECO:0007669"/>
    <property type="project" value="UniProtKB-KW"/>
</dbReference>
<dbReference type="Gene3D" id="4.10.60.10">
    <property type="entry name" value="Zinc finger, CCHC-type"/>
    <property type="match status" value="1"/>
</dbReference>
<gene>
    <name evidence="4" type="ORF">R1sor_023969</name>
</gene>
<evidence type="ECO:0000256" key="2">
    <source>
        <dbReference type="SAM" id="MobiDB-lite"/>
    </source>
</evidence>
<keyword evidence="1" id="KW-0863">Zinc-finger</keyword>
<organism evidence="4 5">
    <name type="scientific">Riccia sorocarpa</name>
    <dbReference type="NCBI Taxonomy" id="122646"/>
    <lineage>
        <taxon>Eukaryota</taxon>
        <taxon>Viridiplantae</taxon>
        <taxon>Streptophyta</taxon>
        <taxon>Embryophyta</taxon>
        <taxon>Marchantiophyta</taxon>
        <taxon>Marchantiopsida</taxon>
        <taxon>Marchantiidae</taxon>
        <taxon>Marchantiales</taxon>
        <taxon>Ricciaceae</taxon>
        <taxon>Riccia</taxon>
    </lineage>
</organism>
<evidence type="ECO:0000256" key="1">
    <source>
        <dbReference type="PROSITE-ProRule" id="PRU00047"/>
    </source>
</evidence>
<dbReference type="Proteomes" id="UP001633002">
    <property type="component" value="Unassembled WGS sequence"/>
</dbReference>
<dbReference type="AlphaFoldDB" id="A0ABD3GPB6"/>
<sequence length="272" mass="30561">MVNPSPANVRGAKTFQGGRGTNLGVMSQLVKSGQVGGLRPVGTIPPNINLASPPRMALDYKAAVSPAKLAGEQYNNDSQHHSQRDPNDIPYNYPLANTSYYDNAAYGNYTDDYNTELTQCCNRLIGLDVNLAKTRWLRRGSSPSEPFTFRETQRINVIRSCMLMDLNKSLPEFIPIAVPEAHDKVMKQRIRYLRLPDACFNCRQRDHFVRSCPLEPNRREATRKEPDGGQQQVKNRQDAVRQEMVRQEGNRDGGLHDVDGSEAPKAEEANDF</sequence>
<keyword evidence="1" id="KW-0862">Zinc</keyword>
<dbReference type="InterPro" id="IPR036875">
    <property type="entry name" value="Znf_CCHC_sf"/>
</dbReference>
<protein>
    <recommendedName>
        <fullName evidence="3">CCHC-type domain-containing protein</fullName>
    </recommendedName>
</protein>
<accession>A0ABD3GPB6</accession>
<name>A0ABD3GPB6_9MARC</name>
<keyword evidence="1" id="KW-0479">Metal-binding</keyword>
<dbReference type="InterPro" id="IPR001878">
    <property type="entry name" value="Znf_CCHC"/>
</dbReference>
<evidence type="ECO:0000259" key="3">
    <source>
        <dbReference type="PROSITE" id="PS50158"/>
    </source>
</evidence>
<reference evidence="4 5" key="1">
    <citation type="submission" date="2024-09" db="EMBL/GenBank/DDBJ databases">
        <title>Chromosome-scale assembly of Riccia sorocarpa.</title>
        <authorList>
            <person name="Paukszto L."/>
        </authorList>
    </citation>
    <scope>NUCLEOTIDE SEQUENCE [LARGE SCALE GENOMIC DNA]</scope>
    <source>
        <strain evidence="4">LP-2024</strain>
        <tissue evidence="4">Aerial parts of the thallus</tissue>
    </source>
</reference>
<dbReference type="EMBL" id="JBJQOH010000007">
    <property type="protein sequence ID" value="KAL3681013.1"/>
    <property type="molecule type" value="Genomic_DNA"/>
</dbReference>
<feature type="region of interest" description="Disordered" evidence="2">
    <location>
        <begin position="217"/>
        <end position="272"/>
    </location>
</feature>
<dbReference type="PROSITE" id="PS50158">
    <property type="entry name" value="ZF_CCHC"/>
    <property type="match status" value="1"/>
</dbReference>